<accession>A0A9X0DQR4</accession>
<evidence type="ECO:0000313" key="8">
    <source>
        <dbReference type="Proteomes" id="UP001152300"/>
    </source>
</evidence>
<feature type="region of interest" description="Disordered" evidence="6">
    <location>
        <begin position="285"/>
        <end position="385"/>
    </location>
</feature>
<comment type="similarity">
    <text evidence="2">Belongs to the EBP2 family.</text>
</comment>
<organism evidence="7 8">
    <name type="scientific">Sclerotinia nivalis</name>
    <dbReference type="NCBI Taxonomy" id="352851"/>
    <lineage>
        <taxon>Eukaryota</taxon>
        <taxon>Fungi</taxon>
        <taxon>Dikarya</taxon>
        <taxon>Ascomycota</taxon>
        <taxon>Pezizomycotina</taxon>
        <taxon>Leotiomycetes</taxon>
        <taxon>Helotiales</taxon>
        <taxon>Sclerotiniaceae</taxon>
        <taxon>Sclerotinia</taxon>
    </lineage>
</organism>
<dbReference type="GO" id="GO:0006364">
    <property type="term" value="P:rRNA processing"/>
    <property type="evidence" value="ECO:0007669"/>
    <property type="project" value="TreeGrafter"/>
</dbReference>
<comment type="subcellular location">
    <subcellularLocation>
        <location evidence="1">Nucleus</location>
        <location evidence="1">Nucleolus</location>
    </subcellularLocation>
</comment>
<dbReference type="AlphaFoldDB" id="A0A9X0DQR4"/>
<keyword evidence="3" id="KW-0690">Ribosome biogenesis</keyword>
<dbReference type="GO" id="GO:0005730">
    <property type="term" value="C:nucleolus"/>
    <property type="evidence" value="ECO:0007669"/>
    <property type="project" value="UniProtKB-SubCell"/>
</dbReference>
<evidence type="ECO:0000256" key="5">
    <source>
        <dbReference type="ARBA" id="ARBA00023242"/>
    </source>
</evidence>
<dbReference type="Pfam" id="PF05890">
    <property type="entry name" value="Ebp2"/>
    <property type="match status" value="1"/>
</dbReference>
<evidence type="ECO:0008006" key="9">
    <source>
        <dbReference type="Google" id="ProtNLM"/>
    </source>
</evidence>
<proteinExistence type="inferred from homology"/>
<dbReference type="Proteomes" id="UP001152300">
    <property type="component" value="Unassembled WGS sequence"/>
</dbReference>
<name>A0A9X0DQR4_9HELO</name>
<dbReference type="InterPro" id="IPR008610">
    <property type="entry name" value="Ebp2"/>
</dbReference>
<evidence type="ECO:0000313" key="7">
    <source>
        <dbReference type="EMBL" id="KAJ8069408.1"/>
    </source>
</evidence>
<feature type="compositionally biased region" description="Basic and acidic residues" evidence="6">
    <location>
        <begin position="31"/>
        <end position="51"/>
    </location>
</feature>
<feature type="compositionally biased region" description="Acidic residues" evidence="6">
    <location>
        <begin position="91"/>
        <end position="131"/>
    </location>
</feature>
<dbReference type="PANTHER" id="PTHR13028">
    <property type="entry name" value="RRNA PROCESSING PROTEIN EBNA1-BINDING PROTEIN-RELATED"/>
    <property type="match status" value="1"/>
</dbReference>
<feature type="compositionally biased region" description="Basic residues" evidence="6">
    <location>
        <begin position="374"/>
        <end position="385"/>
    </location>
</feature>
<comment type="caution">
    <text evidence="7">The sequence shown here is derived from an EMBL/GenBank/DDBJ whole genome shotgun (WGS) entry which is preliminary data.</text>
</comment>
<gene>
    <name evidence="7" type="ORF">OCU04_003062</name>
</gene>
<evidence type="ECO:0000256" key="1">
    <source>
        <dbReference type="ARBA" id="ARBA00004604"/>
    </source>
</evidence>
<dbReference type="GO" id="GO:0030687">
    <property type="term" value="C:preribosome, large subunit precursor"/>
    <property type="evidence" value="ECO:0007669"/>
    <property type="project" value="TreeGrafter"/>
</dbReference>
<keyword evidence="8" id="KW-1185">Reference proteome</keyword>
<feature type="region of interest" description="Disordered" evidence="6">
    <location>
        <begin position="13"/>
        <end position="131"/>
    </location>
</feature>
<feature type="compositionally biased region" description="Acidic residues" evidence="6">
    <location>
        <begin position="296"/>
        <end position="308"/>
    </location>
</feature>
<sequence length="385" mass="42650">MVTKSKLKMALAADKKVDFSKLHQKKQAKLARKEKDVKGEEKSSKKGKVEQESEDVEAESGDEEEEEDAEEGDSEDEEEEGNGPTEIDFAAIDESDSDSSVGGDEDGGEDDDEDDEDIPMSDLEDLDDEEREDMIPHQRLTINNTIALTAALKRISLPIATLPFSEHQSITSDKPTEIEDVSDDLKRELAFYSQSLEAVKSARLLLKAEGVLFTRPTDYFAEMVKADEHMEKIKRKLIDEAAGKKASADARKQRDLKKFGKQVQVAKLQERDKERKQTLDKIKTLKRKRQGADNENTNEADLFDVALEEETKSTGGRNDRKGGPNKRQKKDEKFGHGGKKRFKKSGDAVSSGDLSGFSVKKMKGGGAKGGAKSRPGKARRAGGKK</sequence>
<dbReference type="OrthoDB" id="443772at2759"/>
<protein>
    <recommendedName>
        <fullName evidence="9">rRNA processing protein Ebp2</fullName>
    </recommendedName>
</protein>
<keyword evidence="5" id="KW-0539">Nucleus</keyword>
<dbReference type="GO" id="GO:0034399">
    <property type="term" value="C:nuclear periphery"/>
    <property type="evidence" value="ECO:0007669"/>
    <property type="project" value="TreeGrafter"/>
</dbReference>
<feature type="compositionally biased region" description="Acidic residues" evidence="6">
    <location>
        <begin position="52"/>
        <end position="81"/>
    </location>
</feature>
<evidence type="ECO:0000256" key="3">
    <source>
        <dbReference type="ARBA" id="ARBA00022517"/>
    </source>
</evidence>
<dbReference type="PANTHER" id="PTHR13028:SF0">
    <property type="entry name" value="RRNA-PROCESSING PROTEIN EBP2-RELATED"/>
    <property type="match status" value="1"/>
</dbReference>
<evidence type="ECO:0000256" key="4">
    <source>
        <dbReference type="ARBA" id="ARBA00023054"/>
    </source>
</evidence>
<evidence type="ECO:0000256" key="2">
    <source>
        <dbReference type="ARBA" id="ARBA00007336"/>
    </source>
</evidence>
<dbReference type="EMBL" id="JAPEIS010000002">
    <property type="protein sequence ID" value="KAJ8069408.1"/>
    <property type="molecule type" value="Genomic_DNA"/>
</dbReference>
<feature type="compositionally biased region" description="Basic and acidic residues" evidence="6">
    <location>
        <begin position="309"/>
        <end position="322"/>
    </location>
</feature>
<dbReference type="GO" id="GO:0042273">
    <property type="term" value="P:ribosomal large subunit biogenesis"/>
    <property type="evidence" value="ECO:0007669"/>
    <property type="project" value="TreeGrafter"/>
</dbReference>
<evidence type="ECO:0000256" key="6">
    <source>
        <dbReference type="SAM" id="MobiDB-lite"/>
    </source>
</evidence>
<reference evidence="7" key="1">
    <citation type="submission" date="2022-11" db="EMBL/GenBank/DDBJ databases">
        <title>Genome Resource of Sclerotinia nivalis Strain SnTB1, a Plant Pathogen Isolated from American Ginseng.</title>
        <authorList>
            <person name="Fan S."/>
        </authorList>
    </citation>
    <scope>NUCLEOTIDE SEQUENCE</scope>
    <source>
        <strain evidence="7">SnTB1</strain>
    </source>
</reference>
<keyword evidence="4" id="KW-0175">Coiled coil</keyword>